<comment type="function">
    <text evidence="10">Catalyzes the phosphorylation of the position 2 hydroxy group of 4-diphosphocytidyl-2C-methyl-D-erythritol.</text>
</comment>
<accession>A0A0N7LTV7</accession>
<keyword evidence="5 10" id="KW-0547">Nucleotide-binding</keyword>
<comment type="catalytic activity">
    <reaction evidence="10">
        <text>4-CDP-2-C-methyl-D-erythritol + ATP = 4-CDP-2-C-methyl-D-erythritol 2-phosphate + ADP + H(+)</text>
        <dbReference type="Rhea" id="RHEA:18437"/>
        <dbReference type="ChEBI" id="CHEBI:15378"/>
        <dbReference type="ChEBI" id="CHEBI:30616"/>
        <dbReference type="ChEBI" id="CHEBI:57823"/>
        <dbReference type="ChEBI" id="CHEBI:57919"/>
        <dbReference type="ChEBI" id="CHEBI:456216"/>
        <dbReference type="EC" id="2.7.1.148"/>
    </reaction>
</comment>
<dbReference type="PANTHER" id="PTHR43527:SF2">
    <property type="entry name" value="4-DIPHOSPHOCYTIDYL-2-C-METHYL-D-ERYTHRITOL KINASE, CHLOROPLASTIC"/>
    <property type="match status" value="1"/>
</dbReference>
<dbReference type="PANTHER" id="PTHR43527">
    <property type="entry name" value="4-DIPHOSPHOCYTIDYL-2-C-METHYL-D-ERYTHRITOL KINASE, CHLOROPLASTIC"/>
    <property type="match status" value="1"/>
</dbReference>
<name>A0A0N7LTV7_9RHOB</name>
<dbReference type="RefSeq" id="WP_058124402.1">
    <property type="nucleotide sequence ID" value="NZ_CYRX01000033.1"/>
</dbReference>
<organism evidence="13 14">
    <name type="scientific">Thalassobacter stenotrophicus</name>
    <dbReference type="NCBI Taxonomy" id="266809"/>
    <lineage>
        <taxon>Bacteria</taxon>
        <taxon>Pseudomonadati</taxon>
        <taxon>Pseudomonadota</taxon>
        <taxon>Alphaproteobacteria</taxon>
        <taxon>Rhodobacterales</taxon>
        <taxon>Roseobacteraceae</taxon>
        <taxon>Thalassobacter</taxon>
    </lineage>
</organism>
<dbReference type="UniPathway" id="UPA00056">
    <property type="reaction ID" value="UER00094"/>
</dbReference>
<dbReference type="InterPro" id="IPR014721">
    <property type="entry name" value="Ribsml_uS5_D2-typ_fold_subgr"/>
</dbReference>
<dbReference type="NCBIfam" id="NF011202">
    <property type="entry name" value="PRK14608.1"/>
    <property type="match status" value="1"/>
</dbReference>
<dbReference type="PIRSF" id="PIRSF010376">
    <property type="entry name" value="IspE"/>
    <property type="match status" value="1"/>
</dbReference>
<evidence type="ECO:0000256" key="7">
    <source>
        <dbReference type="ARBA" id="ARBA00022840"/>
    </source>
</evidence>
<evidence type="ECO:0000259" key="12">
    <source>
        <dbReference type="Pfam" id="PF08544"/>
    </source>
</evidence>
<dbReference type="GO" id="GO:0019288">
    <property type="term" value="P:isopentenyl diphosphate biosynthetic process, methylerythritol 4-phosphate pathway"/>
    <property type="evidence" value="ECO:0007669"/>
    <property type="project" value="UniProtKB-UniRule"/>
</dbReference>
<dbReference type="AlphaFoldDB" id="A0A0N7LTV7"/>
<keyword evidence="7 10" id="KW-0067">ATP-binding</keyword>
<dbReference type="EC" id="2.7.1.148" evidence="2 10"/>
<protein>
    <recommendedName>
        <fullName evidence="3 10">4-diphosphocytidyl-2-C-methyl-D-erythritol kinase</fullName>
        <shortName evidence="10">CMK</shortName>
        <ecNumber evidence="2 10">2.7.1.148</ecNumber>
    </recommendedName>
    <alternativeName>
        <fullName evidence="9 10">4-(cytidine-5'-diphospho)-2-C-methyl-D-erythritol kinase</fullName>
    </alternativeName>
</protein>
<keyword evidence="4 10" id="KW-0808">Transferase</keyword>
<evidence type="ECO:0000313" key="13">
    <source>
        <dbReference type="EMBL" id="CUH61770.1"/>
    </source>
</evidence>
<evidence type="ECO:0000256" key="10">
    <source>
        <dbReference type="HAMAP-Rule" id="MF_00061"/>
    </source>
</evidence>
<evidence type="ECO:0000256" key="9">
    <source>
        <dbReference type="ARBA" id="ARBA00032554"/>
    </source>
</evidence>
<dbReference type="InterPro" id="IPR036554">
    <property type="entry name" value="GHMP_kinase_C_sf"/>
</dbReference>
<evidence type="ECO:0000256" key="6">
    <source>
        <dbReference type="ARBA" id="ARBA00022777"/>
    </source>
</evidence>
<dbReference type="SUPFAM" id="SSF55060">
    <property type="entry name" value="GHMP Kinase, C-terminal domain"/>
    <property type="match status" value="1"/>
</dbReference>
<evidence type="ECO:0000256" key="4">
    <source>
        <dbReference type="ARBA" id="ARBA00022679"/>
    </source>
</evidence>
<dbReference type="STRING" id="266809.PM03_00815"/>
<dbReference type="InterPro" id="IPR013750">
    <property type="entry name" value="GHMP_kinase_C_dom"/>
</dbReference>
<keyword evidence="8 10" id="KW-0414">Isoprene biosynthesis</keyword>
<sequence>MTATTQEFAPAKINLTLHVTGQRSDGYHLLDSLVVFADVGDGLAAQLGGLSLSVTGPFAQGVPTGPENSILKAAALLGVDGQFHLTKNLPHPAGIGGGSADAAAAVRALCHLTGQSLPPPQALLPLGADMPVCLSPRPQRMTSIGEDVAPVEALHPMWVVLVNPGVPTPTGPIFNALPTKNNPPMGPVPHFASLHDQLAWLREQRNDLEPPARTLCPEIAEVLAAITATDAGLARMSGSGATCFGLYTSEAAANTAAAQLSRSNWWTRAAKVL</sequence>
<evidence type="ECO:0000256" key="8">
    <source>
        <dbReference type="ARBA" id="ARBA00023229"/>
    </source>
</evidence>
<dbReference type="GO" id="GO:0016114">
    <property type="term" value="P:terpenoid biosynthetic process"/>
    <property type="evidence" value="ECO:0007669"/>
    <property type="project" value="InterPro"/>
</dbReference>
<dbReference type="SUPFAM" id="SSF54211">
    <property type="entry name" value="Ribosomal protein S5 domain 2-like"/>
    <property type="match status" value="1"/>
</dbReference>
<feature type="domain" description="GHMP kinase N-terminal" evidence="11">
    <location>
        <begin position="73"/>
        <end position="126"/>
    </location>
</feature>
<evidence type="ECO:0000256" key="1">
    <source>
        <dbReference type="ARBA" id="ARBA00009684"/>
    </source>
</evidence>
<dbReference type="Gene3D" id="3.30.70.890">
    <property type="entry name" value="GHMP kinase, C-terminal domain"/>
    <property type="match status" value="1"/>
</dbReference>
<evidence type="ECO:0000256" key="5">
    <source>
        <dbReference type="ARBA" id="ARBA00022741"/>
    </source>
</evidence>
<evidence type="ECO:0000256" key="3">
    <source>
        <dbReference type="ARBA" id="ARBA00017473"/>
    </source>
</evidence>
<dbReference type="Proteomes" id="UP000051298">
    <property type="component" value="Unassembled WGS sequence"/>
</dbReference>
<evidence type="ECO:0000256" key="2">
    <source>
        <dbReference type="ARBA" id="ARBA00012052"/>
    </source>
</evidence>
<feature type="active site" evidence="10">
    <location>
        <position position="129"/>
    </location>
</feature>
<dbReference type="HAMAP" id="MF_00061">
    <property type="entry name" value="IspE"/>
    <property type="match status" value="1"/>
</dbReference>
<feature type="active site" evidence="10">
    <location>
        <position position="12"/>
    </location>
</feature>
<comment type="pathway">
    <text evidence="10">Isoprenoid biosynthesis; isopentenyl diphosphate biosynthesis via DXP pathway; isopentenyl diphosphate from 1-deoxy-D-xylulose 5-phosphate: step 3/6.</text>
</comment>
<proteinExistence type="inferred from homology"/>
<evidence type="ECO:0000259" key="11">
    <source>
        <dbReference type="Pfam" id="PF00288"/>
    </source>
</evidence>
<reference evidence="13 14" key="1">
    <citation type="submission" date="2015-09" db="EMBL/GenBank/DDBJ databases">
        <authorList>
            <consortium name="Swine Surveillance"/>
        </authorList>
    </citation>
    <scope>NUCLEOTIDE SEQUENCE [LARGE SCALE GENOMIC DNA]</scope>
    <source>
        <strain evidence="13 14">CECT 5294</strain>
    </source>
</reference>
<dbReference type="eggNOG" id="COG1947">
    <property type="taxonomic scope" value="Bacteria"/>
</dbReference>
<comment type="similarity">
    <text evidence="1 10">Belongs to the GHMP kinase family. IspE subfamily.</text>
</comment>
<dbReference type="Pfam" id="PF08544">
    <property type="entry name" value="GHMP_kinases_C"/>
    <property type="match status" value="1"/>
</dbReference>
<dbReference type="InterPro" id="IPR020568">
    <property type="entry name" value="Ribosomal_Su5_D2-typ_SF"/>
</dbReference>
<evidence type="ECO:0000313" key="14">
    <source>
        <dbReference type="Proteomes" id="UP000051298"/>
    </source>
</evidence>
<dbReference type="Pfam" id="PF00288">
    <property type="entry name" value="GHMP_kinases_N"/>
    <property type="match status" value="1"/>
</dbReference>
<dbReference type="EMBL" id="CYRX01000033">
    <property type="protein sequence ID" value="CUH61770.1"/>
    <property type="molecule type" value="Genomic_DNA"/>
</dbReference>
<feature type="domain" description="GHMP kinase C-terminal" evidence="12">
    <location>
        <begin position="203"/>
        <end position="262"/>
    </location>
</feature>
<dbReference type="Gene3D" id="3.30.230.10">
    <property type="match status" value="1"/>
</dbReference>
<dbReference type="InterPro" id="IPR004424">
    <property type="entry name" value="IspE"/>
</dbReference>
<dbReference type="GO" id="GO:0050515">
    <property type="term" value="F:4-(cytidine 5'-diphospho)-2-C-methyl-D-erythritol kinase activity"/>
    <property type="evidence" value="ECO:0007669"/>
    <property type="project" value="UniProtKB-UniRule"/>
</dbReference>
<feature type="binding site" evidence="10">
    <location>
        <begin position="90"/>
        <end position="100"/>
    </location>
    <ligand>
        <name>ATP</name>
        <dbReference type="ChEBI" id="CHEBI:30616"/>
    </ligand>
</feature>
<keyword evidence="6 10" id="KW-0418">Kinase</keyword>
<gene>
    <name evidence="10 13" type="primary">ispE</name>
    <name evidence="13" type="ORF">THS5294_03082</name>
</gene>
<dbReference type="GO" id="GO:0005524">
    <property type="term" value="F:ATP binding"/>
    <property type="evidence" value="ECO:0007669"/>
    <property type="project" value="UniProtKB-UniRule"/>
</dbReference>
<dbReference type="InterPro" id="IPR006204">
    <property type="entry name" value="GHMP_kinase_N_dom"/>
</dbReference>